<name>D1NYX9_9GAMM</name>
<keyword evidence="3" id="KW-1133">Transmembrane helix</keyword>
<reference evidence="5" key="1">
    <citation type="submission" date="2009-12" db="EMBL/GenBank/DDBJ databases">
        <authorList>
            <person name="Weinstock G."/>
            <person name="Sodergren E."/>
            <person name="Clifton S."/>
            <person name="Fulton L."/>
            <person name="Fulton B."/>
            <person name="Courtney L."/>
            <person name="Fronick C."/>
            <person name="Harrison M."/>
            <person name="Strong C."/>
            <person name="Farmer C."/>
            <person name="Delahaunty K."/>
            <person name="Markovic C."/>
            <person name="Hall O."/>
            <person name="Minx P."/>
            <person name="Tomlinson C."/>
            <person name="Mitreva M."/>
            <person name="Nelson J."/>
            <person name="Hou S."/>
            <person name="Wollam A."/>
            <person name="Pepin K.H."/>
            <person name="Johnson M."/>
            <person name="Bhonagiri V."/>
            <person name="Nash W.E."/>
            <person name="Warren W."/>
            <person name="Chinwalla A."/>
            <person name="Mardis E.R."/>
            <person name="Wilson R.K."/>
        </authorList>
    </citation>
    <scope>NUCLEOTIDE SEQUENCE [LARGE SCALE GENOMIC DNA]</scope>
    <source>
        <strain evidence="5">DSM 4541</strain>
    </source>
</reference>
<dbReference type="eggNOG" id="COG5283">
    <property type="taxonomic scope" value="Bacteria"/>
</dbReference>
<dbReference type="RefSeq" id="WP_006813028.1">
    <property type="nucleotide sequence ID" value="NZ_GG703817.1"/>
</dbReference>
<keyword evidence="2" id="KW-0175">Coiled coil</keyword>
<gene>
    <name evidence="5" type="ORF">PROVRUST_04948</name>
</gene>
<keyword evidence="1" id="KW-1188">Viral release from host cell</keyword>
<evidence type="ECO:0000259" key="4">
    <source>
        <dbReference type="Pfam" id="PF10145"/>
    </source>
</evidence>
<dbReference type="PANTHER" id="PTHR37813:SF1">
    <property type="entry name" value="FELS-2 PROPHAGE PROTEIN"/>
    <property type="match status" value="1"/>
</dbReference>
<dbReference type="Proteomes" id="UP000005512">
    <property type="component" value="Unassembled WGS sequence"/>
</dbReference>
<keyword evidence="3" id="KW-0472">Membrane</keyword>
<dbReference type="NCBIfam" id="TIGR01760">
    <property type="entry name" value="tape_meas_TP901"/>
    <property type="match status" value="1"/>
</dbReference>
<organism evidence="5 6">
    <name type="scientific">Providencia rustigianii DSM 4541</name>
    <dbReference type="NCBI Taxonomy" id="500637"/>
    <lineage>
        <taxon>Bacteria</taxon>
        <taxon>Pseudomonadati</taxon>
        <taxon>Pseudomonadota</taxon>
        <taxon>Gammaproteobacteria</taxon>
        <taxon>Enterobacterales</taxon>
        <taxon>Morganellaceae</taxon>
        <taxon>Providencia</taxon>
    </lineage>
</organism>
<feature type="transmembrane region" description="Helical" evidence="3">
    <location>
        <begin position="527"/>
        <end position="557"/>
    </location>
</feature>
<feature type="domain" description="Phage tail tape measure protein" evidence="4">
    <location>
        <begin position="230"/>
        <end position="429"/>
    </location>
</feature>
<comment type="caution">
    <text evidence="5">The sequence shown here is derived from an EMBL/GenBank/DDBJ whole genome shotgun (WGS) entry which is preliminary data.</text>
</comment>
<dbReference type="AlphaFoldDB" id="D1NYX9"/>
<dbReference type="PANTHER" id="PTHR37813">
    <property type="entry name" value="FELS-2 PROPHAGE PROTEIN"/>
    <property type="match status" value="1"/>
</dbReference>
<evidence type="ECO:0000256" key="1">
    <source>
        <dbReference type="ARBA" id="ARBA00022612"/>
    </source>
</evidence>
<dbReference type="EMBL" id="ABXV02000011">
    <property type="protein sequence ID" value="EFB73676.1"/>
    <property type="molecule type" value="Genomic_DNA"/>
</dbReference>
<dbReference type="InterPro" id="IPR010090">
    <property type="entry name" value="Phage_tape_meas"/>
</dbReference>
<dbReference type="HOGENOM" id="CLU_006757_0_0_6"/>
<feature type="transmembrane region" description="Helical" evidence="3">
    <location>
        <begin position="652"/>
        <end position="674"/>
    </location>
</feature>
<feature type="coiled-coil region" evidence="2">
    <location>
        <begin position="29"/>
        <end position="115"/>
    </location>
</feature>
<feature type="transmembrane region" description="Helical" evidence="3">
    <location>
        <begin position="686"/>
        <end position="711"/>
    </location>
</feature>
<protein>
    <submittedName>
        <fullName evidence="5">Phage tail tape measure protein, TP901 family</fullName>
    </submittedName>
</protein>
<accession>D1NYX9</accession>
<dbReference type="STRING" id="500637.PROVRUST_04948"/>
<feature type="transmembrane region" description="Helical" evidence="3">
    <location>
        <begin position="627"/>
        <end position="646"/>
    </location>
</feature>
<keyword evidence="3" id="KW-0812">Transmembrane</keyword>
<evidence type="ECO:0000256" key="3">
    <source>
        <dbReference type="SAM" id="Phobius"/>
    </source>
</evidence>
<evidence type="ECO:0000256" key="2">
    <source>
        <dbReference type="SAM" id="Coils"/>
    </source>
</evidence>
<dbReference type="Pfam" id="PF10145">
    <property type="entry name" value="PhageMin_Tail"/>
    <property type="match status" value="1"/>
</dbReference>
<evidence type="ECO:0000313" key="5">
    <source>
        <dbReference type="EMBL" id="EFB73676.1"/>
    </source>
</evidence>
<proteinExistence type="predicted"/>
<evidence type="ECO:0000313" key="6">
    <source>
        <dbReference type="Proteomes" id="UP000005512"/>
    </source>
</evidence>
<keyword evidence="6" id="KW-1185">Reference proteome</keyword>
<sequence>MSNRNLNIKVSLSAANKLSSPVSAAQRSAAGLATQIKATQNTIRNLQSQSKTFERLSNSVNKNSQAYETAKNKVKALRDQYPPLTQQTEEQKRALAAARLERDRYGRTLDKEKQKLNNVTASLYRHGVSARQSGDATAQVTRRTEIYNRQLDEQRRRLSAVTRAQGQYAKSKELRNKLATGGAIATAGGAGALYAGSRITAPGRDFDEGMSTVQALTRLDKNSPQLAMLRQQARELGASTAYTATDVAAGQKFLAMAGFTPDAIKAALGGVLNMGLAGDMDLGEASDIGSNVLTQFQLKAGEMNRVSDVLTATFTRSNTDLRQLGETMTYAGPIAAQLGVSLESMAAMAGTMADNGIRGSMAGTSLRAGLSRMVAPVGKGQAALDKLGISVKDASGKLRDADAILKDVGKSMRKFDQASQIRMKKDIFGEEAMVGMGAVIDSVMNGRYDALKTANMGAEGEADKNAKVKIDNLKGDLKQLQSAWEDLGIEIQENVDSPLRRVTQSLTGFIGQVGQWMKAHPKMTQALAVGGIAIATLVTVLGTLALAVAAVIVPFAAMRLSVFMLTGGRGLGGLIPKLGSFSFGLKSLIPSIGKTGRSVRDWLPIFSNAKGAVSQLSSGVMALGRTGFTSILAGAASTGGALSLLFTNPLGALTALGSGIQGLATVGFGSLMTAGSNAIGVIGGGFSLLLSPVGLFVAAIVAAGVLIYQYWEPIKAFFSGFWDGFTSALAPMGAAFSATFTPFAPIFDGISNAVSKVWNWFKELLSPVQLSTEELKSCTEAGQVFGDVVGKAISALFWPIQQVAKGLGWILEKLGVIPDAASAAADAARAMGVDPNEKDPFKVLNSVSSYAGKTAKANEQAKKQQAEATSKITSSVMVAGKQLEKSSELQQKANEVNPLENAEKYGTLVYDGAEKKSKTKGSKSALSDAAESVDRNKLGDIVFKNFPAVTAVDGLYREPRISAQKQPSLLSQLNDSLINTFAPIQPKLSAIPVAVSPTRPERQVMQPEYNTFELHFHGVDVNNEKKLADVVKQQLTALLRERDSRRRSSLKDQD</sequence>